<sequence>MPPLKLLLQMDPSHPATRQMVRILASDVSVCHPPRRGWNQPQRAERRAEPLVESKQRQSAERSGPLAAAGI</sequence>
<accession>A0A9Q1HTN3</accession>
<evidence type="ECO:0000256" key="1">
    <source>
        <dbReference type="SAM" id="MobiDB-lite"/>
    </source>
</evidence>
<feature type="compositionally biased region" description="Basic and acidic residues" evidence="1">
    <location>
        <begin position="43"/>
        <end position="60"/>
    </location>
</feature>
<name>A0A9Q1HTN3_CONCO</name>
<evidence type="ECO:0000313" key="3">
    <source>
        <dbReference type="Proteomes" id="UP001152803"/>
    </source>
</evidence>
<evidence type="ECO:0000313" key="2">
    <source>
        <dbReference type="EMBL" id="KAJ8263692.1"/>
    </source>
</evidence>
<reference evidence="2" key="1">
    <citation type="journal article" date="2023" name="Science">
        <title>Genome structures resolve the early diversification of teleost fishes.</title>
        <authorList>
            <person name="Parey E."/>
            <person name="Louis A."/>
            <person name="Montfort J."/>
            <person name="Bouchez O."/>
            <person name="Roques C."/>
            <person name="Iampietro C."/>
            <person name="Lluch J."/>
            <person name="Castinel A."/>
            <person name="Donnadieu C."/>
            <person name="Desvignes T."/>
            <person name="Floi Bucao C."/>
            <person name="Jouanno E."/>
            <person name="Wen M."/>
            <person name="Mejri S."/>
            <person name="Dirks R."/>
            <person name="Jansen H."/>
            <person name="Henkel C."/>
            <person name="Chen W.J."/>
            <person name="Zahm M."/>
            <person name="Cabau C."/>
            <person name="Klopp C."/>
            <person name="Thompson A.W."/>
            <person name="Robinson-Rechavi M."/>
            <person name="Braasch I."/>
            <person name="Lecointre G."/>
            <person name="Bobe J."/>
            <person name="Postlethwait J.H."/>
            <person name="Berthelot C."/>
            <person name="Roest Crollius H."/>
            <person name="Guiguen Y."/>
        </authorList>
    </citation>
    <scope>NUCLEOTIDE SEQUENCE</scope>
    <source>
        <strain evidence="2">Concon-B</strain>
    </source>
</reference>
<proteinExistence type="predicted"/>
<dbReference type="Proteomes" id="UP001152803">
    <property type="component" value="Unassembled WGS sequence"/>
</dbReference>
<gene>
    <name evidence="2" type="ORF">COCON_G00161490</name>
</gene>
<keyword evidence="3" id="KW-1185">Reference proteome</keyword>
<comment type="caution">
    <text evidence="2">The sequence shown here is derived from an EMBL/GenBank/DDBJ whole genome shotgun (WGS) entry which is preliminary data.</text>
</comment>
<dbReference type="EMBL" id="JAFJMO010000011">
    <property type="protein sequence ID" value="KAJ8263692.1"/>
    <property type="molecule type" value="Genomic_DNA"/>
</dbReference>
<dbReference type="AlphaFoldDB" id="A0A9Q1HTN3"/>
<feature type="region of interest" description="Disordered" evidence="1">
    <location>
        <begin position="31"/>
        <end position="71"/>
    </location>
</feature>
<protein>
    <submittedName>
        <fullName evidence="2">Uncharacterized protein</fullName>
    </submittedName>
</protein>
<organism evidence="2 3">
    <name type="scientific">Conger conger</name>
    <name type="common">Conger eel</name>
    <name type="synonym">Muraena conger</name>
    <dbReference type="NCBI Taxonomy" id="82655"/>
    <lineage>
        <taxon>Eukaryota</taxon>
        <taxon>Metazoa</taxon>
        <taxon>Chordata</taxon>
        <taxon>Craniata</taxon>
        <taxon>Vertebrata</taxon>
        <taxon>Euteleostomi</taxon>
        <taxon>Actinopterygii</taxon>
        <taxon>Neopterygii</taxon>
        <taxon>Teleostei</taxon>
        <taxon>Anguilliformes</taxon>
        <taxon>Congridae</taxon>
        <taxon>Conger</taxon>
    </lineage>
</organism>